<evidence type="ECO:0000313" key="4">
    <source>
        <dbReference type="Proteomes" id="UP000013782"/>
    </source>
</evidence>
<dbReference type="Proteomes" id="UP000013782">
    <property type="component" value="Unassembled WGS sequence"/>
</dbReference>
<dbReference type="PATRIC" id="fig|1158607.3.peg.5268"/>
<protein>
    <submittedName>
        <fullName evidence="3">Uncharacterized protein</fullName>
    </submittedName>
</protein>
<organism evidence="3 4">
    <name type="scientific">Enterococcus pallens ATCC BAA-351</name>
    <dbReference type="NCBI Taxonomy" id="1158607"/>
    <lineage>
        <taxon>Bacteria</taxon>
        <taxon>Bacillati</taxon>
        <taxon>Bacillota</taxon>
        <taxon>Bacilli</taxon>
        <taxon>Lactobacillales</taxon>
        <taxon>Enterococcaceae</taxon>
        <taxon>Enterococcus</taxon>
    </lineage>
</organism>
<dbReference type="OrthoDB" id="2152104at2"/>
<evidence type="ECO:0000256" key="2">
    <source>
        <dbReference type="SAM" id="MobiDB-lite"/>
    </source>
</evidence>
<proteinExistence type="predicted"/>
<reference evidence="3 4" key="1">
    <citation type="submission" date="2013-02" db="EMBL/GenBank/DDBJ databases">
        <title>The Genome Sequence of Enterococcus pallens BAA-351.</title>
        <authorList>
            <consortium name="The Broad Institute Genome Sequencing Platform"/>
            <consortium name="The Broad Institute Genome Sequencing Center for Infectious Disease"/>
            <person name="Earl A.M."/>
            <person name="Gilmore M.S."/>
            <person name="Lebreton F."/>
            <person name="Walker B."/>
            <person name="Young S.K."/>
            <person name="Zeng Q."/>
            <person name="Gargeya S."/>
            <person name="Fitzgerald M."/>
            <person name="Haas B."/>
            <person name="Abouelleil A."/>
            <person name="Alvarado L."/>
            <person name="Arachchi H.M."/>
            <person name="Berlin A.M."/>
            <person name="Chapman S.B."/>
            <person name="Dewar J."/>
            <person name="Goldberg J."/>
            <person name="Griggs A."/>
            <person name="Gujja S."/>
            <person name="Hansen M."/>
            <person name="Howarth C."/>
            <person name="Imamovic A."/>
            <person name="Larimer J."/>
            <person name="McCowan C."/>
            <person name="Murphy C."/>
            <person name="Neiman D."/>
            <person name="Pearson M."/>
            <person name="Priest M."/>
            <person name="Roberts A."/>
            <person name="Saif S."/>
            <person name="Shea T."/>
            <person name="Sisk P."/>
            <person name="Sykes S."/>
            <person name="Wortman J."/>
            <person name="Nusbaum C."/>
            <person name="Birren B."/>
        </authorList>
    </citation>
    <scope>NUCLEOTIDE SEQUENCE [LARGE SCALE GENOMIC DNA]</scope>
    <source>
        <strain evidence="3 4">ATCC BAA-351</strain>
    </source>
</reference>
<dbReference type="RefSeq" id="WP_010760221.1">
    <property type="nucleotide sequence ID" value="NZ_ASWD01000010.1"/>
</dbReference>
<feature type="region of interest" description="Disordered" evidence="2">
    <location>
        <begin position="66"/>
        <end position="85"/>
    </location>
</feature>
<dbReference type="AlphaFoldDB" id="R2S0D9"/>
<dbReference type="EMBL" id="AJAQ01000055">
    <property type="protein sequence ID" value="EOH86281.1"/>
    <property type="molecule type" value="Genomic_DNA"/>
</dbReference>
<gene>
    <name evidence="3" type="ORF">UAU_05302</name>
</gene>
<evidence type="ECO:0000256" key="1">
    <source>
        <dbReference type="SAM" id="Coils"/>
    </source>
</evidence>
<feature type="coiled-coil region" evidence="1">
    <location>
        <begin position="31"/>
        <end position="58"/>
    </location>
</feature>
<dbReference type="eggNOG" id="ENOG5032G6T">
    <property type="taxonomic scope" value="Bacteria"/>
</dbReference>
<keyword evidence="1" id="KW-0175">Coiled coil</keyword>
<sequence length="218" mass="25077">MLDKRKIITIFGAVLFVATMAFGLFKFQKTIDSQKQLISKLSESNQELNQVNKEVRGKYTKLVTQNAERKGEENETLQPADPIESEEPGYEEFEKIVNTTYQELYNYTPETYEQRKDKVKNYLSDDLMKTYFGNKGTFGDAANNESKLTKASVYHDEMKDNQIQGIVVARYESRYVSEYASGEFFKGMELYEITYDSAEKKLTHIQSLGSGFTGDMLN</sequence>
<comment type="caution">
    <text evidence="3">The sequence shown here is derived from an EMBL/GenBank/DDBJ whole genome shotgun (WGS) entry which is preliminary data.</text>
</comment>
<dbReference type="HOGENOM" id="CLU_111056_0_0_9"/>
<evidence type="ECO:0000313" key="3">
    <source>
        <dbReference type="EMBL" id="EOH86281.1"/>
    </source>
</evidence>
<accession>R2S0D9</accession>
<name>R2S0D9_9ENTE</name>
<keyword evidence="4" id="KW-1185">Reference proteome</keyword>
<dbReference type="STRING" id="160454.RV10_GL003763"/>